<reference evidence="3" key="1">
    <citation type="submission" date="2022-11" db="UniProtKB">
        <authorList>
            <consortium name="WormBaseParasite"/>
        </authorList>
    </citation>
    <scope>IDENTIFICATION</scope>
</reference>
<evidence type="ECO:0000313" key="3">
    <source>
        <dbReference type="WBParaSite" id="nRc.2.0.1.t05292-RA"/>
    </source>
</evidence>
<name>A0A915HV54_ROMCU</name>
<organism evidence="2 3">
    <name type="scientific">Romanomermis culicivorax</name>
    <name type="common">Nematode worm</name>
    <dbReference type="NCBI Taxonomy" id="13658"/>
    <lineage>
        <taxon>Eukaryota</taxon>
        <taxon>Metazoa</taxon>
        <taxon>Ecdysozoa</taxon>
        <taxon>Nematoda</taxon>
        <taxon>Enoplea</taxon>
        <taxon>Dorylaimia</taxon>
        <taxon>Mermithida</taxon>
        <taxon>Mermithoidea</taxon>
        <taxon>Mermithidae</taxon>
        <taxon>Romanomermis</taxon>
    </lineage>
</organism>
<dbReference type="AlphaFoldDB" id="A0A915HV54"/>
<dbReference type="WBParaSite" id="nRc.2.0.1.t05292-RA">
    <property type="protein sequence ID" value="nRc.2.0.1.t05292-RA"/>
    <property type="gene ID" value="nRc.2.0.1.g05292"/>
</dbReference>
<evidence type="ECO:0000313" key="2">
    <source>
        <dbReference type="Proteomes" id="UP000887565"/>
    </source>
</evidence>
<sequence>MDRFVGVTTFVGRAYTCGRAYVCRQGTKESSGDKYNIKWPLVVIYLVGAICTLTIPLVGHLGHLYV</sequence>
<keyword evidence="2" id="KW-1185">Reference proteome</keyword>
<dbReference type="Proteomes" id="UP000887565">
    <property type="component" value="Unplaced"/>
</dbReference>
<keyword evidence="1" id="KW-0812">Transmembrane</keyword>
<accession>A0A915HV54</accession>
<keyword evidence="1" id="KW-0472">Membrane</keyword>
<keyword evidence="1" id="KW-1133">Transmembrane helix</keyword>
<protein>
    <submittedName>
        <fullName evidence="3">Uncharacterized protein</fullName>
    </submittedName>
</protein>
<proteinExistence type="predicted"/>
<evidence type="ECO:0000256" key="1">
    <source>
        <dbReference type="SAM" id="Phobius"/>
    </source>
</evidence>
<feature type="transmembrane region" description="Helical" evidence="1">
    <location>
        <begin position="42"/>
        <end position="65"/>
    </location>
</feature>